<name>A0ABP9MBV6_9MICO</name>
<reference evidence="7" key="1">
    <citation type="journal article" date="2019" name="Int. J. Syst. Evol. Microbiol.">
        <title>The Global Catalogue of Microorganisms (GCM) 10K type strain sequencing project: providing services to taxonomists for standard genome sequencing and annotation.</title>
        <authorList>
            <consortium name="The Broad Institute Genomics Platform"/>
            <consortium name="The Broad Institute Genome Sequencing Center for Infectious Disease"/>
            <person name="Wu L."/>
            <person name="Ma J."/>
        </authorList>
    </citation>
    <scope>NUCLEOTIDE SEQUENCE [LARGE SCALE GENOMIC DNA]</scope>
    <source>
        <strain evidence="7">JCM 18959</strain>
    </source>
</reference>
<sequence length="254" mass="26960">MRTASWTDSVSVLDRVTAVFDAFGEDDEGLGVSELARRANLPKSTVSRIAADLVAQRFLDRDGELLYLGVRLFELGQTVPQPRMLRRLALPVMRELRDVTGQTVQLAVLDGADVVVVAVLRVPCALELSTRVGGRDRAHATALGKAILAFSTPETVTRVVSGGLTKQTPHTVDEPAVLLRELADIRRRGVAAEHEECTIGVAAAAGALLIPGEAPSAAISVIGPVDALLPDRVTPAVRAAAVTLSRRLAADRAR</sequence>
<dbReference type="PANTHER" id="PTHR30136:SF24">
    <property type="entry name" value="HTH-TYPE TRANSCRIPTIONAL REPRESSOR ALLR"/>
    <property type="match status" value="1"/>
</dbReference>
<dbReference type="Gene3D" id="3.30.450.40">
    <property type="match status" value="1"/>
</dbReference>
<dbReference type="Proteomes" id="UP001501407">
    <property type="component" value="Unassembled WGS sequence"/>
</dbReference>
<dbReference type="InterPro" id="IPR005471">
    <property type="entry name" value="Tscrpt_reg_IclR_N"/>
</dbReference>
<evidence type="ECO:0000259" key="5">
    <source>
        <dbReference type="PROSITE" id="PS51078"/>
    </source>
</evidence>
<proteinExistence type="predicted"/>
<dbReference type="InterPro" id="IPR036390">
    <property type="entry name" value="WH_DNA-bd_sf"/>
</dbReference>
<dbReference type="SUPFAM" id="SSF46785">
    <property type="entry name" value="Winged helix' DNA-binding domain"/>
    <property type="match status" value="1"/>
</dbReference>
<feature type="domain" description="IclR-ED" evidence="5">
    <location>
        <begin position="71"/>
        <end position="250"/>
    </location>
</feature>
<dbReference type="Pfam" id="PF09339">
    <property type="entry name" value="HTH_IclR"/>
    <property type="match status" value="1"/>
</dbReference>
<dbReference type="InterPro" id="IPR036388">
    <property type="entry name" value="WH-like_DNA-bd_sf"/>
</dbReference>
<evidence type="ECO:0000256" key="2">
    <source>
        <dbReference type="ARBA" id="ARBA00023125"/>
    </source>
</evidence>
<dbReference type="SMART" id="SM00346">
    <property type="entry name" value="HTH_ICLR"/>
    <property type="match status" value="1"/>
</dbReference>
<dbReference type="PANTHER" id="PTHR30136">
    <property type="entry name" value="HELIX-TURN-HELIX TRANSCRIPTIONAL REGULATOR, ICLR FAMILY"/>
    <property type="match status" value="1"/>
</dbReference>
<evidence type="ECO:0000259" key="4">
    <source>
        <dbReference type="PROSITE" id="PS51077"/>
    </source>
</evidence>
<dbReference type="Gene3D" id="1.10.10.10">
    <property type="entry name" value="Winged helix-like DNA-binding domain superfamily/Winged helix DNA-binding domain"/>
    <property type="match status" value="1"/>
</dbReference>
<keyword evidence="2" id="KW-0238">DNA-binding</keyword>
<dbReference type="EMBL" id="BAABKZ010000002">
    <property type="protein sequence ID" value="GAA5092654.1"/>
    <property type="molecule type" value="Genomic_DNA"/>
</dbReference>
<keyword evidence="3" id="KW-0804">Transcription</keyword>
<dbReference type="InterPro" id="IPR014757">
    <property type="entry name" value="Tscrpt_reg_IclR_C"/>
</dbReference>
<dbReference type="InterPro" id="IPR050707">
    <property type="entry name" value="HTH_MetabolicPath_Reg"/>
</dbReference>
<evidence type="ECO:0000256" key="1">
    <source>
        <dbReference type="ARBA" id="ARBA00023015"/>
    </source>
</evidence>
<keyword evidence="7" id="KW-1185">Reference proteome</keyword>
<evidence type="ECO:0000256" key="3">
    <source>
        <dbReference type="ARBA" id="ARBA00023163"/>
    </source>
</evidence>
<keyword evidence="1" id="KW-0805">Transcription regulation</keyword>
<dbReference type="PROSITE" id="PS51078">
    <property type="entry name" value="ICLR_ED"/>
    <property type="match status" value="1"/>
</dbReference>
<dbReference type="InterPro" id="IPR029016">
    <property type="entry name" value="GAF-like_dom_sf"/>
</dbReference>
<evidence type="ECO:0000313" key="6">
    <source>
        <dbReference type="EMBL" id="GAA5092654.1"/>
    </source>
</evidence>
<evidence type="ECO:0000313" key="7">
    <source>
        <dbReference type="Proteomes" id="UP001501407"/>
    </source>
</evidence>
<feature type="domain" description="HTH iclR-type" evidence="4">
    <location>
        <begin position="10"/>
        <end position="77"/>
    </location>
</feature>
<protein>
    <submittedName>
        <fullName evidence="6">IclR family transcriptional regulator</fullName>
    </submittedName>
</protein>
<accession>A0ABP9MBV6</accession>
<comment type="caution">
    <text evidence="6">The sequence shown here is derived from an EMBL/GenBank/DDBJ whole genome shotgun (WGS) entry which is preliminary data.</text>
</comment>
<dbReference type="SUPFAM" id="SSF55781">
    <property type="entry name" value="GAF domain-like"/>
    <property type="match status" value="1"/>
</dbReference>
<organism evidence="6 7">
    <name type="scientific">Microbacterium yannicii</name>
    <dbReference type="NCBI Taxonomy" id="671622"/>
    <lineage>
        <taxon>Bacteria</taxon>
        <taxon>Bacillati</taxon>
        <taxon>Actinomycetota</taxon>
        <taxon>Actinomycetes</taxon>
        <taxon>Micrococcales</taxon>
        <taxon>Microbacteriaceae</taxon>
        <taxon>Microbacterium</taxon>
    </lineage>
</organism>
<dbReference type="Pfam" id="PF01614">
    <property type="entry name" value="IclR_C"/>
    <property type="match status" value="1"/>
</dbReference>
<dbReference type="PROSITE" id="PS51077">
    <property type="entry name" value="HTH_ICLR"/>
    <property type="match status" value="1"/>
</dbReference>
<dbReference type="RefSeq" id="WP_194414685.1">
    <property type="nucleotide sequence ID" value="NZ_BAABKZ010000002.1"/>
</dbReference>
<gene>
    <name evidence="6" type="ORF">GCM10025760_21620</name>
</gene>